<reference evidence="1 2" key="1">
    <citation type="journal article" date="2014" name="BMC Genomics">
        <title>Genome sequencing of four Aureobasidium pullulans varieties: biotechnological potential, stress tolerance, and description of new species.</title>
        <authorList>
            <person name="Gostin Ar C."/>
            <person name="Ohm R.A."/>
            <person name="Kogej T."/>
            <person name="Sonjak S."/>
            <person name="Turk M."/>
            <person name="Zajc J."/>
            <person name="Zalar P."/>
            <person name="Grube M."/>
            <person name="Sun H."/>
            <person name="Han J."/>
            <person name="Sharma A."/>
            <person name="Chiniquy J."/>
            <person name="Ngan C.Y."/>
            <person name="Lipzen A."/>
            <person name="Barry K."/>
            <person name="Grigoriev I.V."/>
            <person name="Gunde-Cimerman N."/>
        </authorList>
    </citation>
    <scope>NUCLEOTIDE SEQUENCE [LARGE SCALE GENOMIC DNA]</scope>
    <source>
        <strain evidence="1 2">EXF-2481</strain>
    </source>
</reference>
<dbReference type="Proteomes" id="UP000030641">
    <property type="component" value="Unassembled WGS sequence"/>
</dbReference>
<dbReference type="EMBL" id="KL584751">
    <property type="protein sequence ID" value="KEQ98930.1"/>
    <property type="molecule type" value="Genomic_DNA"/>
</dbReference>
<gene>
    <name evidence="1" type="ORF">AUEXF2481DRAFT_384909</name>
</gene>
<organism evidence="1 2">
    <name type="scientific">Aureobasidium subglaciale (strain EXF-2481)</name>
    <name type="common">Aureobasidium pullulans var. subglaciale</name>
    <dbReference type="NCBI Taxonomy" id="1043005"/>
    <lineage>
        <taxon>Eukaryota</taxon>
        <taxon>Fungi</taxon>
        <taxon>Dikarya</taxon>
        <taxon>Ascomycota</taxon>
        <taxon>Pezizomycotina</taxon>
        <taxon>Dothideomycetes</taxon>
        <taxon>Dothideomycetidae</taxon>
        <taxon>Dothideales</taxon>
        <taxon>Saccotheciaceae</taxon>
        <taxon>Aureobasidium</taxon>
    </lineage>
</organism>
<evidence type="ECO:0000313" key="1">
    <source>
        <dbReference type="EMBL" id="KEQ98930.1"/>
    </source>
</evidence>
<protein>
    <submittedName>
        <fullName evidence="1">Uncharacterized protein</fullName>
    </submittedName>
</protein>
<dbReference type="HOGENOM" id="CLU_2072684_0_0_1"/>
<dbReference type="GeneID" id="25366124"/>
<dbReference type="AlphaFoldDB" id="A0A074YML2"/>
<keyword evidence="2" id="KW-1185">Reference proteome</keyword>
<dbReference type="RefSeq" id="XP_013347705.1">
    <property type="nucleotide sequence ID" value="XM_013492251.1"/>
</dbReference>
<dbReference type="InParanoid" id="A0A074YML2"/>
<accession>A0A074YML2</accession>
<name>A0A074YML2_AURSE</name>
<proteinExistence type="predicted"/>
<sequence>MLQSLVPSLFLDPHTHNDPSMTSVPHPSLLNQTADAENASSDDIWAASLAAPSFPSDLPAPPKTRLGSHSLFLRDIIFVLRVRCTEYLHGNAFFDDDCRERVVVSIWARGTWTFSPMM</sequence>
<evidence type="ECO:0000313" key="2">
    <source>
        <dbReference type="Proteomes" id="UP000030641"/>
    </source>
</evidence>